<dbReference type="EMBL" id="JRPF02000007">
    <property type="protein sequence ID" value="TLD78311.1"/>
    <property type="molecule type" value="Genomic_DNA"/>
</dbReference>
<dbReference type="Gene3D" id="1.20.120.450">
    <property type="entry name" value="dinb family like domain"/>
    <property type="match status" value="1"/>
</dbReference>
<dbReference type="PANTHER" id="PTHR40658:SF4">
    <property type="entry name" value="HYPOTHETICAL CYTOSOLIC PROTEIN"/>
    <property type="match status" value="1"/>
</dbReference>
<dbReference type="SUPFAM" id="SSF109854">
    <property type="entry name" value="DinB/YfiT-like putative metalloenzymes"/>
    <property type="match status" value="1"/>
</dbReference>
<name>A0A0S4PRP2_9HELI</name>
<reference evidence="1" key="2">
    <citation type="submission" date="2015-11" db="EMBL/GenBank/DDBJ databases">
        <authorList>
            <person name="Zhang Y."/>
            <person name="Guo Z."/>
        </authorList>
    </citation>
    <scope>NUCLEOTIDE SEQUENCE</scope>
    <source>
        <strain evidence="1">1</strain>
    </source>
</reference>
<reference evidence="2 3" key="1">
    <citation type="journal article" date="2014" name="Genome Announc.">
        <title>Draft genome sequences of eight enterohepatic helicobacter species isolated from both laboratory and wild rodents.</title>
        <authorList>
            <person name="Sheh A."/>
            <person name="Shen Z."/>
            <person name="Fox J.G."/>
        </authorList>
    </citation>
    <scope>NUCLEOTIDE SEQUENCE [LARGE SCALE GENOMIC DNA]</scope>
    <source>
        <strain evidence="2 3">MIT 98-6810</strain>
    </source>
</reference>
<dbReference type="InterPro" id="IPR034660">
    <property type="entry name" value="DinB/YfiT-like"/>
</dbReference>
<organism evidence="1 4">
    <name type="scientific">Helicobacter typhlonius</name>
    <dbReference type="NCBI Taxonomy" id="76936"/>
    <lineage>
        <taxon>Bacteria</taxon>
        <taxon>Pseudomonadati</taxon>
        <taxon>Campylobacterota</taxon>
        <taxon>Epsilonproteobacteria</taxon>
        <taxon>Campylobacterales</taxon>
        <taxon>Helicobacteraceae</taxon>
        <taxon>Helicobacter</taxon>
    </lineage>
</organism>
<dbReference type="PATRIC" id="fig|76936.10.peg.37"/>
<dbReference type="Proteomes" id="UP000064525">
    <property type="component" value="Chromosome I"/>
</dbReference>
<evidence type="ECO:0000313" key="3">
    <source>
        <dbReference type="Proteomes" id="UP000029925"/>
    </source>
</evidence>
<dbReference type="Proteomes" id="UP000029925">
    <property type="component" value="Unassembled WGS sequence"/>
</dbReference>
<dbReference type="GeneID" id="78150421"/>
<dbReference type="AlphaFoldDB" id="A0A0S4PRP2"/>
<evidence type="ECO:0000313" key="4">
    <source>
        <dbReference type="Proteomes" id="UP000064525"/>
    </source>
</evidence>
<dbReference type="EMBL" id="LN907858">
    <property type="protein sequence ID" value="CUU38925.1"/>
    <property type="molecule type" value="Genomic_DNA"/>
</dbReference>
<reference evidence="4" key="3">
    <citation type="submission" date="2015-11" db="EMBL/GenBank/DDBJ databases">
        <authorList>
            <person name="Anvar S.Y."/>
        </authorList>
    </citation>
    <scope>NUCLEOTIDE SEQUENCE [LARGE SCALE GENOMIC DNA]</scope>
</reference>
<dbReference type="OrthoDB" id="5347938at2"/>
<protein>
    <submittedName>
        <fullName evidence="2">ClbS/DfsB family four-helix bundle protein</fullName>
    </submittedName>
</protein>
<gene>
    <name evidence="1" type="ORF">BN2458_PEG0038</name>
    <name evidence="2" type="ORF">LS75_006815</name>
</gene>
<accession>A0A0S4PRP2</accession>
<evidence type="ECO:0000313" key="1">
    <source>
        <dbReference type="EMBL" id="CUU38925.1"/>
    </source>
</evidence>
<dbReference type="RefSeq" id="WP_058122003.1">
    <property type="nucleotide sequence ID" value="NZ_CAOMJD010000028.1"/>
</dbReference>
<sequence length="172" mass="20176">MPRPTNKSDLLALSQKNYESLLALIEQIPLEQQSTPFEYNERDKALRDVLVHLYEWQILLLRFVRTNLERTSDFVPFLPAPYSFKTYPAMNREIWQKHQSTPLENAKAMLGKSHIECMELIESLPPQELFIKKYYKWCGNTSLGSYCVSATSSHYDWASKCIKKRVRSLKKV</sequence>
<dbReference type="KEGG" id="hty:BN2458_PEG0038"/>
<evidence type="ECO:0000313" key="2">
    <source>
        <dbReference type="EMBL" id="TLD78311.1"/>
    </source>
</evidence>
<proteinExistence type="predicted"/>
<dbReference type="PANTHER" id="PTHR40658">
    <property type="match status" value="1"/>
</dbReference>
<keyword evidence="3" id="KW-1185">Reference proteome</keyword>
<dbReference type="PIRSF" id="PIRSF031551">
    <property type="entry name" value="DUF1706"/>
    <property type="match status" value="1"/>
</dbReference>
<dbReference type="InterPro" id="IPR012550">
    <property type="entry name" value="DUF1706"/>
</dbReference>
<dbReference type="Pfam" id="PF08020">
    <property type="entry name" value="DUF1706"/>
    <property type="match status" value="1"/>
</dbReference>